<keyword evidence="2 5" id="KW-0378">Hydrolase</keyword>
<dbReference type="Pfam" id="PF00089">
    <property type="entry name" value="Trypsin"/>
    <property type="match status" value="1"/>
</dbReference>
<accession>F1L5S8</accession>
<sequence length="283" mass="31385">MRSYLTILLVVPLWNAVSVDCHKFEKCGESNFTRSIGKPNEYYLLEGQRLVGGHPSEPHAWPWTVQILWRSGVHRCGGALVDKKFIVTAAHCFSKSRNPNMYRVRLGGHVTGTGEEHYIRNITIHPLFNVITPSSYDIALVRIAPSAKPSDKVRLVCLPILPVAENSICVVTGWGHEKEGGSRAPTLREIHVPILSPFICNDPQHYFGRLHFPSMLCAGYSRGGIDACQGDSGGPLVCEMGGRWELQGLVSWGNGCARPGNPGVYTRIAELVPWINFNMMLLR</sequence>
<keyword evidence="3 5" id="KW-0720">Serine protease</keyword>
<dbReference type="InterPro" id="IPR043504">
    <property type="entry name" value="Peptidase_S1_PA_chymotrypsin"/>
</dbReference>
<feature type="signal peptide" evidence="6">
    <location>
        <begin position="1"/>
        <end position="21"/>
    </location>
</feature>
<evidence type="ECO:0000256" key="4">
    <source>
        <dbReference type="ARBA" id="ARBA00023157"/>
    </source>
</evidence>
<evidence type="ECO:0000313" key="8">
    <source>
        <dbReference type="EMBL" id="ADY45482.1"/>
    </source>
</evidence>
<proteinExistence type="evidence at transcript level"/>
<feature type="domain" description="Peptidase S1" evidence="7">
    <location>
        <begin position="50"/>
        <end position="280"/>
    </location>
</feature>
<reference evidence="8" key="1">
    <citation type="journal article" date="2011" name="Genome Res.">
        <title>Deep small RNA sequencing from the nematode Ascaris reveals conservation, functional diversification, and novel developmental profiles.</title>
        <authorList>
            <person name="Wang J."/>
            <person name="Czech B."/>
            <person name="Crunk A."/>
            <person name="Wallace A."/>
            <person name="Mitreva M."/>
            <person name="Hannon G.J."/>
            <person name="Davis R.E."/>
        </authorList>
    </citation>
    <scope>NUCLEOTIDE SEQUENCE</scope>
</reference>
<dbReference type="PROSITE" id="PS50240">
    <property type="entry name" value="TRYPSIN_DOM"/>
    <property type="match status" value="1"/>
</dbReference>
<dbReference type="InterPro" id="IPR001254">
    <property type="entry name" value="Trypsin_dom"/>
</dbReference>
<dbReference type="PROSITE" id="PS00134">
    <property type="entry name" value="TRYPSIN_HIS"/>
    <property type="match status" value="1"/>
</dbReference>
<dbReference type="InterPro" id="IPR033116">
    <property type="entry name" value="TRYPSIN_SER"/>
</dbReference>
<dbReference type="InterPro" id="IPR009003">
    <property type="entry name" value="Peptidase_S1_PA"/>
</dbReference>
<evidence type="ECO:0000256" key="1">
    <source>
        <dbReference type="ARBA" id="ARBA00022670"/>
    </source>
</evidence>
<evidence type="ECO:0000256" key="2">
    <source>
        <dbReference type="ARBA" id="ARBA00022801"/>
    </source>
</evidence>
<evidence type="ECO:0000256" key="3">
    <source>
        <dbReference type="ARBA" id="ARBA00022825"/>
    </source>
</evidence>
<keyword evidence="1 5" id="KW-0645">Protease</keyword>
<dbReference type="PANTHER" id="PTHR24252:SF7">
    <property type="entry name" value="HYALIN"/>
    <property type="match status" value="1"/>
</dbReference>
<name>F1L5S8_ASCSU</name>
<dbReference type="GO" id="GO:0006508">
    <property type="term" value="P:proteolysis"/>
    <property type="evidence" value="ECO:0007669"/>
    <property type="project" value="UniProtKB-KW"/>
</dbReference>
<dbReference type="CDD" id="cd00190">
    <property type="entry name" value="Tryp_SPc"/>
    <property type="match status" value="1"/>
</dbReference>
<dbReference type="EMBL" id="JI171946">
    <property type="protein sequence ID" value="ADY45482.1"/>
    <property type="molecule type" value="mRNA"/>
</dbReference>
<dbReference type="MEROPS" id="S01.233"/>
<dbReference type="PRINTS" id="PR00722">
    <property type="entry name" value="CHYMOTRYPSIN"/>
</dbReference>
<keyword evidence="4" id="KW-1015">Disulfide bond</keyword>
<dbReference type="AlphaFoldDB" id="F1L5S8"/>
<dbReference type="Gene3D" id="2.40.10.10">
    <property type="entry name" value="Trypsin-like serine proteases"/>
    <property type="match status" value="1"/>
</dbReference>
<evidence type="ECO:0000256" key="5">
    <source>
        <dbReference type="RuleBase" id="RU363034"/>
    </source>
</evidence>
<dbReference type="GO" id="GO:0004252">
    <property type="term" value="F:serine-type endopeptidase activity"/>
    <property type="evidence" value="ECO:0007669"/>
    <property type="project" value="InterPro"/>
</dbReference>
<organism evidence="8">
    <name type="scientific">Ascaris suum</name>
    <name type="common">Pig roundworm</name>
    <name type="synonym">Ascaris lumbricoides</name>
    <dbReference type="NCBI Taxonomy" id="6253"/>
    <lineage>
        <taxon>Eukaryota</taxon>
        <taxon>Metazoa</taxon>
        <taxon>Ecdysozoa</taxon>
        <taxon>Nematoda</taxon>
        <taxon>Chromadorea</taxon>
        <taxon>Rhabditida</taxon>
        <taxon>Spirurina</taxon>
        <taxon>Ascaridomorpha</taxon>
        <taxon>Ascaridoidea</taxon>
        <taxon>Ascarididae</taxon>
        <taxon>Ascaris</taxon>
    </lineage>
</organism>
<keyword evidence="6" id="KW-0732">Signal</keyword>
<dbReference type="InterPro" id="IPR001314">
    <property type="entry name" value="Peptidase_S1A"/>
</dbReference>
<evidence type="ECO:0000259" key="7">
    <source>
        <dbReference type="PROSITE" id="PS50240"/>
    </source>
</evidence>
<dbReference type="PROSITE" id="PS00135">
    <property type="entry name" value="TRYPSIN_SER"/>
    <property type="match status" value="1"/>
</dbReference>
<dbReference type="InterPro" id="IPR018114">
    <property type="entry name" value="TRYPSIN_HIS"/>
</dbReference>
<dbReference type="FunFam" id="2.40.10.10:FF:000003">
    <property type="entry name" value="Transmembrane serine protease 3"/>
    <property type="match status" value="1"/>
</dbReference>
<evidence type="ECO:0000256" key="6">
    <source>
        <dbReference type="SAM" id="SignalP"/>
    </source>
</evidence>
<feature type="chain" id="PRO_5003266722" evidence="6">
    <location>
        <begin position="22"/>
        <end position="283"/>
    </location>
</feature>
<dbReference type="SMART" id="SM00020">
    <property type="entry name" value="Tryp_SPc"/>
    <property type="match status" value="1"/>
</dbReference>
<dbReference type="SUPFAM" id="SSF50494">
    <property type="entry name" value="Trypsin-like serine proteases"/>
    <property type="match status" value="1"/>
</dbReference>
<protein>
    <submittedName>
        <fullName evidence="8">Plasminogen</fullName>
    </submittedName>
</protein>
<dbReference type="PANTHER" id="PTHR24252">
    <property type="entry name" value="ACROSIN-RELATED"/>
    <property type="match status" value="1"/>
</dbReference>